<feature type="binding site" evidence="1">
    <location>
        <position position="143"/>
    </location>
    <ligand>
        <name>Ni(2+)</name>
        <dbReference type="ChEBI" id="CHEBI:49786"/>
    </ligand>
</feature>
<dbReference type="OrthoDB" id="9792661at2"/>
<dbReference type="InterPro" id="IPR004173">
    <property type="entry name" value="3H_domain"/>
</dbReference>
<dbReference type="Proteomes" id="UP000092714">
    <property type="component" value="Unassembled WGS sequence"/>
</dbReference>
<dbReference type="EMBL" id="MAPZ01000024">
    <property type="protein sequence ID" value="OBY10117.1"/>
    <property type="molecule type" value="Genomic_DNA"/>
</dbReference>
<name>A0A174VB71_9CLOT</name>
<keyword evidence="1" id="KW-0533">Nickel</keyword>
<dbReference type="InterPro" id="IPR035922">
    <property type="entry name" value="3H_dom_sf"/>
</dbReference>
<keyword evidence="1" id="KW-0479">Metal-binding</keyword>
<evidence type="ECO:0000313" key="4">
    <source>
        <dbReference type="EMBL" id="OBY10117.1"/>
    </source>
</evidence>
<dbReference type="GO" id="GO:0046872">
    <property type="term" value="F:metal ion binding"/>
    <property type="evidence" value="ECO:0007669"/>
    <property type="project" value="UniProtKB-KW"/>
</dbReference>
<evidence type="ECO:0000256" key="1">
    <source>
        <dbReference type="PIRSR" id="PIRSR037847-1"/>
    </source>
</evidence>
<dbReference type="SUPFAM" id="SSF46785">
    <property type="entry name" value="Winged helix' DNA-binding domain"/>
    <property type="match status" value="1"/>
</dbReference>
<sequence length="170" mass="19140">MNSNERRKDIMKMLLNLREPVKGSNLAKKYNVTRQIIVKDIALLRARGENIIATPDGYMVGGDKVNKITVIVAVNHKEDDLEHELGAIVKYGGVVEDVIVEHPLYGEIKGMLMIKNLNDLESFIKKYNNSSAKMLSMLTNGIHLHTISADTQDNINLILDELNKRGFLIK</sequence>
<feature type="binding site" evidence="1">
    <location>
        <position position="145"/>
    </location>
    <ligand>
        <name>Ni(2+)</name>
        <dbReference type="ChEBI" id="CHEBI:49786"/>
    </ligand>
</feature>
<feature type="binding site" evidence="1">
    <location>
        <position position="84"/>
    </location>
    <ligand>
        <name>Ni(2+)</name>
        <dbReference type="ChEBI" id="CHEBI:49786"/>
    </ligand>
</feature>
<dbReference type="PANTHER" id="PTHR40068">
    <property type="entry name" value="TRANSCRIPTION REPRESSOR NIAR-RELATED"/>
    <property type="match status" value="1"/>
</dbReference>
<gene>
    <name evidence="4" type="ORF">CP373A1_11475</name>
</gene>
<dbReference type="eggNOG" id="COG1827">
    <property type="taxonomic scope" value="Bacteria"/>
</dbReference>
<evidence type="ECO:0000259" key="2">
    <source>
        <dbReference type="Pfam" id="PF02829"/>
    </source>
</evidence>
<dbReference type="Pfam" id="PF08279">
    <property type="entry name" value="HTH_11"/>
    <property type="match status" value="1"/>
</dbReference>
<feature type="binding site" evidence="1">
    <location>
        <position position="76"/>
    </location>
    <ligand>
        <name>Ni(2+)</name>
        <dbReference type="ChEBI" id="CHEBI:49786"/>
    </ligand>
</feature>
<accession>A0A174VB71</accession>
<dbReference type="InterPro" id="IPR026043">
    <property type="entry name" value="NadR"/>
</dbReference>
<keyword evidence="5" id="KW-1185">Reference proteome</keyword>
<dbReference type="SUPFAM" id="SSF75500">
    <property type="entry name" value="Putative transcriptional regulator TM1602, C-terminal domain"/>
    <property type="match status" value="1"/>
</dbReference>
<dbReference type="InterPro" id="IPR013196">
    <property type="entry name" value="HTH_11"/>
</dbReference>
<dbReference type="PANTHER" id="PTHR40068:SF1">
    <property type="entry name" value="TRANSCRIPTION REPRESSOR NIAR-RELATED"/>
    <property type="match status" value="1"/>
</dbReference>
<feature type="domain" description="3H" evidence="2">
    <location>
        <begin position="72"/>
        <end position="168"/>
    </location>
</feature>
<organism evidence="4 5">
    <name type="scientific">Clostridium paraputrificum</name>
    <dbReference type="NCBI Taxonomy" id="29363"/>
    <lineage>
        <taxon>Bacteria</taxon>
        <taxon>Bacillati</taxon>
        <taxon>Bacillota</taxon>
        <taxon>Clostridia</taxon>
        <taxon>Eubacteriales</taxon>
        <taxon>Clostridiaceae</taxon>
        <taxon>Clostridium</taxon>
    </lineage>
</organism>
<dbReference type="Gene3D" id="1.10.10.10">
    <property type="entry name" value="Winged helix-like DNA-binding domain superfamily/Winged helix DNA-binding domain"/>
    <property type="match status" value="1"/>
</dbReference>
<dbReference type="PIRSF" id="PIRSF037847">
    <property type="entry name" value="NiaR"/>
    <property type="match status" value="1"/>
</dbReference>
<feature type="domain" description="Helix-turn-helix type 11" evidence="3">
    <location>
        <begin position="6"/>
        <end position="58"/>
    </location>
</feature>
<dbReference type="Gene3D" id="3.30.1340.20">
    <property type="entry name" value="3H domain"/>
    <property type="match status" value="1"/>
</dbReference>
<dbReference type="GeneID" id="42776474"/>
<dbReference type="Pfam" id="PF02829">
    <property type="entry name" value="3H"/>
    <property type="match status" value="1"/>
</dbReference>
<evidence type="ECO:0000313" key="5">
    <source>
        <dbReference type="Proteomes" id="UP000092714"/>
    </source>
</evidence>
<evidence type="ECO:0000259" key="3">
    <source>
        <dbReference type="Pfam" id="PF08279"/>
    </source>
</evidence>
<dbReference type="InterPro" id="IPR036390">
    <property type="entry name" value="WH_DNA-bd_sf"/>
</dbReference>
<comment type="caution">
    <text evidence="4">The sequence shown here is derived from an EMBL/GenBank/DDBJ whole genome shotgun (WGS) entry which is preliminary data.</text>
</comment>
<dbReference type="InterPro" id="IPR036388">
    <property type="entry name" value="WH-like_DNA-bd_sf"/>
</dbReference>
<proteinExistence type="predicted"/>
<protein>
    <submittedName>
        <fullName evidence="4">Transcriptional regulator</fullName>
    </submittedName>
</protein>
<reference evidence="4 5" key="1">
    <citation type="submission" date="2016-06" db="EMBL/GenBank/DDBJ databases">
        <authorList>
            <person name="Kjaerup R.B."/>
            <person name="Dalgaard T.S."/>
            <person name="Juul-Madsen H.R."/>
        </authorList>
    </citation>
    <scope>NUCLEOTIDE SEQUENCE [LARGE SCALE GENOMIC DNA]</scope>
    <source>
        <strain evidence="4 5">373-A1</strain>
    </source>
</reference>
<dbReference type="RefSeq" id="WP_027098645.1">
    <property type="nucleotide sequence ID" value="NZ_CABHIH010000004.1"/>
</dbReference>
<dbReference type="AlphaFoldDB" id="A0A174VB71"/>